<dbReference type="GO" id="GO:0016618">
    <property type="term" value="F:hydroxypyruvate reductase [NAD(P)H] activity"/>
    <property type="evidence" value="ECO:0007669"/>
    <property type="project" value="TreeGrafter"/>
</dbReference>
<dbReference type="InterPro" id="IPR036291">
    <property type="entry name" value="NAD(P)-bd_dom_sf"/>
</dbReference>
<protein>
    <submittedName>
        <fullName evidence="4">D-mandelate dehydrogenase-like protein</fullName>
    </submittedName>
</protein>
<dbReference type="PANTHER" id="PTHR10996:SF281">
    <property type="entry name" value="D-ISOMER SPECIFIC 2-HYDROXYACID DEHYDROGENASE NAD-BINDING DOMAIN-CONTAINING PROTEIN-RELATED"/>
    <property type="match status" value="1"/>
</dbReference>
<dbReference type="PROSITE" id="PS00671">
    <property type="entry name" value="D_2_HYDROXYACID_DH_3"/>
    <property type="match status" value="1"/>
</dbReference>
<feature type="domain" description="D-isomer specific 2-hydroxyacid dehydrogenase NAD-binding" evidence="3">
    <location>
        <begin position="190"/>
        <end position="339"/>
    </location>
</feature>
<dbReference type="OrthoDB" id="9991913at2759"/>
<dbReference type="PROSITE" id="PS00065">
    <property type="entry name" value="D_2_HYDROXYACID_DH_1"/>
    <property type="match status" value="1"/>
</dbReference>
<evidence type="ECO:0000256" key="1">
    <source>
        <dbReference type="ARBA" id="ARBA00023002"/>
    </source>
</evidence>
<feature type="compositionally biased region" description="Low complexity" evidence="2">
    <location>
        <begin position="20"/>
        <end position="37"/>
    </location>
</feature>
<dbReference type="InterPro" id="IPR029752">
    <property type="entry name" value="D-isomer_DH_CS1"/>
</dbReference>
<dbReference type="GeneID" id="54282633"/>
<dbReference type="CDD" id="cd12168">
    <property type="entry name" value="Mand_dh_like"/>
    <property type="match status" value="1"/>
</dbReference>
<dbReference type="GO" id="GO:0051287">
    <property type="term" value="F:NAD binding"/>
    <property type="evidence" value="ECO:0007669"/>
    <property type="project" value="InterPro"/>
</dbReference>
<dbReference type="InterPro" id="IPR050223">
    <property type="entry name" value="D-isomer_2-hydroxyacid_DH"/>
</dbReference>
<feature type="region of interest" description="Disordered" evidence="2">
    <location>
        <begin position="1"/>
        <end position="38"/>
    </location>
</feature>
<dbReference type="Proteomes" id="UP000799778">
    <property type="component" value="Unassembled WGS sequence"/>
</dbReference>
<evidence type="ECO:0000256" key="2">
    <source>
        <dbReference type="SAM" id="MobiDB-lite"/>
    </source>
</evidence>
<dbReference type="InterPro" id="IPR006140">
    <property type="entry name" value="D-isomer_DH_NAD-bd"/>
</dbReference>
<gene>
    <name evidence="4" type="ORF">BU24DRAFT_394942</name>
</gene>
<evidence type="ECO:0000313" key="5">
    <source>
        <dbReference type="Proteomes" id="UP000799778"/>
    </source>
</evidence>
<reference evidence="4" key="1">
    <citation type="journal article" date="2020" name="Stud. Mycol.">
        <title>101 Dothideomycetes genomes: a test case for predicting lifestyles and emergence of pathogens.</title>
        <authorList>
            <person name="Haridas S."/>
            <person name="Albert R."/>
            <person name="Binder M."/>
            <person name="Bloem J."/>
            <person name="Labutti K."/>
            <person name="Salamov A."/>
            <person name="Andreopoulos B."/>
            <person name="Baker S."/>
            <person name="Barry K."/>
            <person name="Bills G."/>
            <person name="Bluhm B."/>
            <person name="Cannon C."/>
            <person name="Castanera R."/>
            <person name="Culley D."/>
            <person name="Daum C."/>
            <person name="Ezra D."/>
            <person name="Gonzalez J."/>
            <person name="Henrissat B."/>
            <person name="Kuo A."/>
            <person name="Liang C."/>
            <person name="Lipzen A."/>
            <person name="Lutzoni F."/>
            <person name="Magnuson J."/>
            <person name="Mondo S."/>
            <person name="Nolan M."/>
            <person name="Ohm R."/>
            <person name="Pangilinan J."/>
            <person name="Park H.-J."/>
            <person name="Ramirez L."/>
            <person name="Alfaro M."/>
            <person name="Sun H."/>
            <person name="Tritt A."/>
            <person name="Yoshinaga Y."/>
            <person name="Zwiers L.-H."/>
            <person name="Turgeon B."/>
            <person name="Goodwin S."/>
            <person name="Spatafora J."/>
            <person name="Crous P."/>
            <person name="Grigoriev I."/>
        </authorList>
    </citation>
    <scope>NUCLEOTIDE SEQUENCE</scope>
    <source>
        <strain evidence="4">CBS 175.79</strain>
    </source>
</reference>
<dbReference type="EMBL" id="ML978071">
    <property type="protein sequence ID" value="KAF2013878.1"/>
    <property type="molecule type" value="Genomic_DNA"/>
</dbReference>
<dbReference type="InterPro" id="IPR029753">
    <property type="entry name" value="D-isomer_DH_CS"/>
</dbReference>
<proteinExistence type="predicted"/>
<dbReference type="PANTHER" id="PTHR10996">
    <property type="entry name" value="2-HYDROXYACID DEHYDROGENASE-RELATED"/>
    <property type="match status" value="1"/>
</dbReference>
<dbReference type="Gene3D" id="3.40.50.720">
    <property type="entry name" value="NAD(P)-binding Rossmann-like Domain"/>
    <property type="match status" value="2"/>
</dbReference>
<sequence length="385" mass="42259">MSAATPTPQDSGLPPPPTTAPSTSSPTPNLPTTTAPSKPTILHLGDDIRWNHTLYAELQSHFHIERSHSMDREAFKAALRDRRWGDFVGMYRPFWNTGGEMGNWDRELIELLPGSCRIYASAGAGFDWVDTRTMAEFGIIYCNSAPACTESVADAAILLIITTFRAIVWSFLGARSCSPSQFHAANQNIAAVTHNPQNHVLGVVGFGKIGYRIAQKASRAFDMRIWYHDVVRMDREREESVGARFCETLEELVGGADCVVLATPFNGEVLLSTEQFGWFKRGSRLVNIARGKLVDEEALVRALDEGIVSSAGLDVHANEPYVNEKLAKRDNVMVLSHTAGASVESHIGFERLGIENLLGFLHHGTGAVTPVNLQWLKAKEESADA</sequence>
<dbReference type="Pfam" id="PF02826">
    <property type="entry name" value="2-Hacid_dh_C"/>
    <property type="match status" value="1"/>
</dbReference>
<evidence type="ECO:0000259" key="3">
    <source>
        <dbReference type="Pfam" id="PF02826"/>
    </source>
</evidence>
<keyword evidence="1" id="KW-0560">Oxidoreductase</keyword>
<keyword evidence="5" id="KW-1185">Reference proteome</keyword>
<feature type="compositionally biased region" description="Polar residues" evidence="2">
    <location>
        <begin position="1"/>
        <end position="10"/>
    </location>
</feature>
<dbReference type="GO" id="GO:0005829">
    <property type="term" value="C:cytosol"/>
    <property type="evidence" value="ECO:0007669"/>
    <property type="project" value="TreeGrafter"/>
</dbReference>
<dbReference type="FunFam" id="3.40.50.720:FF:000526">
    <property type="entry name" value="D-mandelate dehydrogenase, putative"/>
    <property type="match status" value="1"/>
</dbReference>
<name>A0A6A5XKQ9_9PLEO</name>
<organism evidence="4 5">
    <name type="scientific">Aaosphaeria arxii CBS 175.79</name>
    <dbReference type="NCBI Taxonomy" id="1450172"/>
    <lineage>
        <taxon>Eukaryota</taxon>
        <taxon>Fungi</taxon>
        <taxon>Dikarya</taxon>
        <taxon>Ascomycota</taxon>
        <taxon>Pezizomycotina</taxon>
        <taxon>Dothideomycetes</taxon>
        <taxon>Pleosporomycetidae</taxon>
        <taxon>Pleosporales</taxon>
        <taxon>Pleosporales incertae sedis</taxon>
        <taxon>Aaosphaeria</taxon>
    </lineage>
</organism>
<accession>A0A6A5XKQ9</accession>
<dbReference type="GO" id="GO:0030267">
    <property type="term" value="F:glyoxylate reductase (NADPH) activity"/>
    <property type="evidence" value="ECO:0007669"/>
    <property type="project" value="TreeGrafter"/>
</dbReference>
<dbReference type="RefSeq" id="XP_033382217.1">
    <property type="nucleotide sequence ID" value="XM_033525236.1"/>
</dbReference>
<dbReference type="SUPFAM" id="SSF51735">
    <property type="entry name" value="NAD(P)-binding Rossmann-fold domains"/>
    <property type="match status" value="1"/>
</dbReference>
<dbReference type="SUPFAM" id="SSF52283">
    <property type="entry name" value="Formate/glycerate dehydrogenase catalytic domain-like"/>
    <property type="match status" value="1"/>
</dbReference>
<evidence type="ECO:0000313" key="4">
    <source>
        <dbReference type="EMBL" id="KAF2013878.1"/>
    </source>
</evidence>
<dbReference type="AlphaFoldDB" id="A0A6A5XKQ9"/>